<proteinExistence type="predicted"/>
<dbReference type="Proteomes" id="UP000836387">
    <property type="component" value="Unassembled WGS sequence"/>
</dbReference>
<organism evidence="1 2">
    <name type="scientific">Clonostachys rosea f. rosea IK726</name>
    <dbReference type="NCBI Taxonomy" id="1349383"/>
    <lineage>
        <taxon>Eukaryota</taxon>
        <taxon>Fungi</taxon>
        <taxon>Dikarya</taxon>
        <taxon>Ascomycota</taxon>
        <taxon>Pezizomycotina</taxon>
        <taxon>Sordariomycetes</taxon>
        <taxon>Hypocreomycetidae</taxon>
        <taxon>Hypocreales</taxon>
        <taxon>Bionectriaceae</taxon>
        <taxon>Clonostachys</taxon>
    </lineage>
</organism>
<accession>A0ACA9UBQ7</accession>
<comment type="caution">
    <text evidence="1">The sequence shown here is derived from an EMBL/GenBank/DDBJ whole genome shotgun (WGS) entry which is preliminary data.</text>
</comment>
<protein>
    <submittedName>
        <fullName evidence="1">Uncharacterized protein</fullName>
    </submittedName>
</protein>
<name>A0ACA9UBQ7_BIOOC</name>
<dbReference type="EMBL" id="CADEHS020000192">
    <property type="protein sequence ID" value="CAG9950760.1"/>
    <property type="molecule type" value="Genomic_DNA"/>
</dbReference>
<keyword evidence="2" id="KW-1185">Reference proteome</keyword>
<reference evidence="1" key="1">
    <citation type="submission" date="2020-04" db="EMBL/GenBank/DDBJ databases">
        <authorList>
            <person name="Broberg M."/>
        </authorList>
    </citation>
    <scope>NUCLEOTIDE SEQUENCE</scope>
</reference>
<gene>
    <name evidence="1" type="ORF">CRV2_00019828</name>
</gene>
<evidence type="ECO:0000313" key="2">
    <source>
        <dbReference type="Proteomes" id="UP000836387"/>
    </source>
</evidence>
<reference evidence="1" key="2">
    <citation type="submission" date="2021-10" db="EMBL/GenBank/DDBJ databases">
        <authorList>
            <person name="Piombo E."/>
        </authorList>
    </citation>
    <scope>NUCLEOTIDE SEQUENCE</scope>
</reference>
<sequence>MSNIPSLLGSSEAEGGVDLPNPRPIEQRKFFSQFKNFPMEIRLQIWEDTWPGPRLINIQLDMDACSHIWGEPILELFDYPLQHESRDWEMKNEQNPVVLLVCSESRRHTLQQFQQLFGEEGSISHYLNPKIDIIWLDWGHVRFESLVLGDLLRYYGEQVRKSENLRVDCVNAGNANLLDATLEFFNAVRMIQVWSDDDPLAKELLLSKSRNLSVKFIGVQD</sequence>
<evidence type="ECO:0000313" key="1">
    <source>
        <dbReference type="EMBL" id="CAG9950760.1"/>
    </source>
</evidence>